<feature type="domain" description="Retrotransposon Copia-like N-terminal" evidence="1">
    <location>
        <begin position="30"/>
        <end position="74"/>
    </location>
</feature>
<comment type="caution">
    <text evidence="2">The sequence shown here is derived from an EMBL/GenBank/DDBJ whole genome shotgun (WGS) entry which is preliminary data.</text>
</comment>
<evidence type="ECO:0000259" key="1">
    <source>
        <dbReference type="Pfam" id="PF14244"/>
    </source>
</evidence>
<dbReference type="AlphaFoldDB" id="A0A7J7MJ43"/>
<proteinExistence type="predicted"/>
<reference evidence="2 3" key="1">
    <citation type="journal article" date="2020" name="IScience">
        <title>Genome Sequencing of the Endangered Kingdonia uniflora (Circaeasteraceae, Ranunculales) Reveals Potential Mechanisms of Evolutionary Specialization.</title>
        <authorList>
            <person name="Sun Y."/>
            <person name="Deng T."/>
            <person name="Zhang A."/>
            <person name="Moore M.J."/>
            <person name="Landis J.B."/>
            <person name="Lin N."/>
            <person name="Zhang H."/>
            <person name="Zhang X."/>
            <person name="Huang J."/>
            <person name="Zhang X."/>
            <person name="Sun H."/>
            <person name="Wang H."/>
        </authorList>
    </citation>
    <scope>NUCLEOTIDE SEQUENCE [LARGE SCALE GENOMIC DNA]</scope>
    <source>
        <strain evidence="2">TB1705</strain>
        <tissue evidence="2">Leaf</tissue>
    </source>
</reference>
<organism evidence="2 3">
    <name type="scientific">Kingdonia uniflora</name>
    <dbReference type="NCBI Taxonomy" id="39325"/>
    <lineage>
        <taxon>Eukaryota</taxon>
        <taxon>Viridiplantae</taxon>
        <taxon>Streptophyta</taxon>
        <taxon>Embryophyta</taxon>
        <taxon>Tracheophyta</taxon>
        <taxon>Spermatophyta</taxon>
        <taxon>Magnoliopsida</taxon>
        <taxon>Ranunculales</taxon>
        <taxon>Circaeasteraceae</taxon>
        <taxon>Kingdonia</taxon>
    </lineage>
</organism>
<dbReference type="EMBL" id="JACGCM010001456">
    <property type="protein sequence ID" value="KAF6154820.1"/>
    <property type="molecule type" value="Genomic_DNA"/>
</dbReference>
<dbReference type="Proteomes" id="UP000541444">
    <property type="component" value="Unassembled WGS sequence"/>
</dbReference>
<evidence type="ECO:0000313" key="3">
    <source>
        <dbReference type="Proteomes" id="UP000541444"/>
    </source>
</evidence>
<protein>
    <recommendedName>
        <fullName evidence="1">Retrotransposon Copia-like N-terminal domain-containing protein</fullName>
    </recommendedName>
</protein>
<dbReference type="Pfam" id="PF14244">
    <property type="entry name" value="Retrotran_gag_3"/>
    <property type="match status" value="1"/>
</dbReference>
<keyword evidence="3" id="KW-1185">Reference proteome</keyword>
<dbReference type="InterPro" id="IPR029472">
    <property type="entry name" value="Copia-like_N"/>
</dbReference>
<gene>
    <name evidence="2" type="ORF">GIB67_032432</name>
</gene>
<sequence>MAIGDESSSSSTVLSIGTSEDVQSFNFVHDNPNLKINSQLLDGLNHVRWAQSAKLFVGGRGKIGFLFGTEKEPAESNPKYTKWYILNERVMLGSSNFPIRLGILNRVLRLWGCIMQDFDRVGKNYLIMITSSSGQLAHQVKRFLLHLQQQRFMRRLWRRLRCFSSLAGLNPDFKYARVHQLDGTHFPTLEEVHAYCLSDQRRRSPMPPISGIPSETFAMVVRYAYLVPPLVPSQTSHTSSPSLSP</sequence>
<accession>A0A7J7MJ43</accession>
<evidence type="ECO:0000313" key="2">
    <source>
        <dbReference type="EMBL" id="KAF6154820.1"/>
    </source>
</evidence>
<name>A0A7J7MJ43_9MAGN</name>
<dbReference type="OrthoDB" id="6017153at2759"/>